<comment type="similarity">
    <text evidence="4 12">Belongs to the TrpB family.</text>
</comment>
<dbReference type="PROSITE" id="PS00168">
    <property type="entry name" value="TRP_SYNTHASE_BETA"/>
    <property type="match status" value="1"/>
</dbReference>
<dbReference type="FunFam" id="3.40.50.1100:FF:000004">
    <property type="entry name" value="Tryptophan synthase beta chain"/>
    <property type="match status" value="1"/>
</dbReference>
<evidence type="ECO:0000259" key="13">
    <source>
        <dbReference type="Pfam" id="PF00291"/>
    </source>
</evidence>
<comment type="subunit">
    <text evidence="5 12">Tetramer of two alpha and two beta chains.</text>
</comment>
<dbReference type="InterPro" id="IPR006653">
    <property type="entry name" value="Trp_synth_b_CS"/>
</dbReference>
<dbReference type="InterPro" id="IPR023026">
    <property type="entry name" value="Trp_synth_beta/beta-like"/>
</dbReference>
<reference evidence="14 15" key="1">
    <citation type="submission" date="2018-06" db="EMBL/GenBank/DDBJ databases">
        <authorList>
            <consortium name="Pathogen Informatics"/>
            <person name="Doyle S."/>
        </authorList>
    </citation>
    <scope>NUCLEOTIDE SEQUENCE [LARGE SCALE GENOMIC DNA]</scope>
    <source>
        <strain evidence="14 15">NCTC11621</strain>
    </source>
</reference>
<dbReference type="PIRSF" id="PIRSF001413">
    <property type="entry name" value="Trp_syn_beta"/>
    <property type="match status" value="1"/>
</dbReference>
<keyword evidence="9 12" id="KW-0057">Aromatic amino acid biosynthesis</keyword>
<comment type="function">
    <text evidence="2 12">The beta subunit is responsible for the synthesis of L-tryptophan from indole and L-serine.</text>
</comment>
<organism evidence="14 15">
    <name type="scientific">Pasteurella canis</name>
    <dbReference type="NCBI Taxonomy" id="753"/>
    <lineage>
        <taxon>Bacteria</taxon>
        <taxon>Pseudomonadati</taxon>
        <taxon>Pseudomonadota</taxon>
        <taxon>Gammaproteobacteria</taxon>
        <taxon>Pasteurellales</taxon>
        <taxon>Pasteurellaceae</taxon>
        <taxon>Pasteurella</taxon>
    </lineage>
</organism>
<comment type="pathway">
    <text evidence="3 12">Amino-acid biosynthesis; L-tryptophan biosynthesis; L-tryptophan from chorismate: step 5/5.</text>
</comment>
<dbReference type="EC" id="4.2.1.20" evidence="12"/>
<name>A0A379EU21_9PAST</name>
<dbReference type="InterPro" id="IPR006654">
    <property type="entry name" value="Trp_synth_beta"/>
</dbReference>
<dbReference type="Gene3D" id="3.40.50.1100">
    <property type="match status" value="2"/>
</dbReference>
<evidence type="ECO:0000256" key="4">
    <source>
        <dbReference type="ARBA" id="ARBA00009982"/>
    </source>
</evidence>
<keyword evidence="6 12" id="KW-0028">Amino-acid biosynthesis</keyword>
<evidence type="ECO:0000256" key="6">
    <source>
        <dbReference type="ARBA" id="ARBA00022605"/>
    </source>
</evidence>
<dbReference type="InterPro" id="IPR036052">
    <property type="entry name" value="TrpB-like_PALP_sf"/>
</dbReference>
<keyword evidence="8 12" id="KW-0663">Pyridoxal phosphate</keyword>
<keyword evidence="10 12" id="KW-0456">Lyase</keyword>
<evidence type="ECO:0000256" key="11">
    <source>
        <dbReference type="ARBA" id="ARBA00049047"/>
    </source>
</evidence>
<evidence type="ECO:0000313" key="14">
    <source>
        <dbReference type="EMBL" id="SUC09826.1"/>
    </source>
</evidence>
<dbReference type="UniPathway" id="UPA00035">
    <property type="reaction ID" value="UER00044"/>
</dbReference>
<evidence type="ECO:0000256" key="5">
    <source>
        <dbReference type="ARBA" id="ARBA00011270"/>
    </source>
</evidence>
<evidence type="ECO:0000256" key="9">
    <source>
        <dbReference type="ARBA" id="ARBA00023141"/>
    </source>
</evidence>
<sequence>MSDTLLNPYFGEFGGMYVPELLVPVLKELEKAFIEAQQDSEFQQELFDLLHNYAGRPTALTLCRNLTQGTKTKLYLKREDLLHGGAHKTNQVLGQILLAKRMGKTRIIAETGAGQHGVATALACAMLNIPCQIYMGAKDVERQSPNVFRMRLMGAKVIPVTKGVASLKDACCEAMRDWAENYQDTHYLLGTAAGPHPFPTIVREFQKIIGEETKRQLLAKEGRLPDAVIAAVGGGSNAIGIFTDFIEEKQVKLIGIEPAGKGISTGQHGAPLRHGRTGIYFGMKAPLMQTPDGQIEESYSISAGLDFPSVGPQHAHLYSTGRAEYESITDDEALEAFQALARHEGIIPALESSHALAYALKLIRQSPEKKQLLVVNLSGRGDKDIFTVDKILAEKEFSHEPF</sequence>
<dbReference type="SUPFAM" id="SSF53686">
    <property type="entry name" value="Tryptophan synthase beta subunit-like PLP-dependent enzymes"/>
    <property type="match status" value="1"/>
</dbReference>
<dbReference type="NCBIfam" id="TIGR00263">
    <property type="entry name" value="trpB"/>
    <property type="match status" value="1"/>
</dbReference>
<comment type="cofactor">
    <cofactor evidence="1 12">
        <name>pyridoxal 5'-phosphate</name>
        <dbReference type="ChEBI" id="CHEBI:597326"/>
    </cofactor>
</comment>
<evidence type="ECO:0000256" key="8">
    <source>
        <dbReference type="ARBA" id="ARBA00022898"/>
    </source>
</evidence>
<dbReference type="GO" id="GO:0004834">
    <property type="term" value="F:tryptophan synthase activity"/>
    <property type="evidence" value="ECO:0007669"/>
    <property type="project" value="UniProtKB-UniRule"/>
</dbReference>
<dbReference type="InterPro" id="IPR001926">
    <property type="entry name" value="TrpB-like_PALP"/>
</dbReference>
<proteinExistence type="inferred from homology"/>
<evidence type="ECO:0000256" key="7">
    <source>
        <dbReference type="ARBA" id="ARBA00022822"/>
    </source>
</evidence>
<dbReference type="HAMAP" id="MF_00133">
    <property type="entry name" value="Trp_synth_beta"/>
    <property type="match status" value="1"/>
</dbReference>
<dbReference type="GO" id="GO:0005737">
    <property type="term" value="C:cytoplasm"/>
    <property type="evidence" value="ECO:0007669"/>
    <property type="project" value="TreeGrafter"/>
</dbReference>
<dbReference type="Pfam" id="PF00291">
    <property type="entry name" value="PALP"/>
    <property type="match status" value="1"/>
</dbReference>
<gene>
    <name evidence="12 14" type="primary">trpB</name>
    <name evidence="14" type="ORF">NCTC11621_00848</name>
</gene>
<evidence type="ECO:0000256" key="1">
    <source>
        <dbReference type="ARBA" id="ARBA00001933"/>
    </source>
</evidence>
<dbReference type="AlphaFoldDB" id="A0A379EU21"/>
<accession>A0A379EU21</accession>
<keyword evidence="7 12" id="KW-0822">Tryptophan biosynthesis</keyword>
<dbReference type="PANTHER" id="PTHR48077">
    <property type="entry name" value="TRYPTOPHAN SYNTHASE-RELATED"/>
    <property type="match status" value="1"/>
</dbReference>
<dbReference type="CDD" id="cd06446">
    <property type="entry name" value="Trp-synth_B"/>
    <property type="match status" value="1"/>
</dbReference>
<dbReference type="RefSeq" id="WP_115322699.1">
    <property type="nucleotide sequence ID" value="NZ_UATN01000048.1"/>
</dbReference>
<evidence type="ECO:0000313" key="15">
    <source>
        <dbReference type="Proteomes" id="UP000254704"/>
    </source>
</evidence>
<feature type="domain" description="Tryptophan synthase beta chain-like PALP" evidence="13">
    <location>
        <begin position="54"/>
        <end position="375"/>
    </location>
</feature>
<feature type="modified residue" description="N6-(pyridoxal phosphate)lysine" evidence="12">
    <location>
        <position position="88"/>
    </location>
</feature>
<comment type="catalytic activity">
    <reaction evidence="11 12">
        <text>(1S,2R)-1-C-(indol-3-yl)glycerol 3-phosphate + L-serine = D-glyceraldehyde 3-phosphate + L-tryptophan + H2O</text>
        <dbReference type="Rhea" id="RHEA:10532"/>
        <dbReference type="ChEBI" id="CHEBI:15377"/>
        <dbReference type="ChEBI" id="CHEBI:33384"/>
        <dbReference type="ChEBI" id="CHEBI:57912"/>
        <dbReference type="ChEBI" id="CHEBI:58866"/>
        <dbReference type="ChEBI" id="CHEBI:59776"/>
        <dbReference type="EC" id="4.2.1.20"/>
    </reaction>
</comment>
<dbReference type="PANTHER" id="PTHR48077:SF3">
    <property type="entry name" value="TRYPTOPHAN SYNTHASE"/>
    <property type="match status" value="1"/>
</dbReference>
<protein>
    <recommendedName>
        <fullName evidence="12">Tryptophan synthase beta chain</fullName>
        <ecNumber evidence="12">4.2.1.20</ecNumber>
    </recommendedName>
</protein>
<evidence type="ECO:0000256" key="2">
    <source>
        <dbReference type="ARBA" id="ARBA00002786"/>
    </source>
</evidence>
<evidence type="ECO:0000256" key="3">
    <source>
        <dbReference type="ARBA" id="ARBA00004733"/>
    </source>
</evidence>
<evidence type="ECO:0000256" key="10">
    <source>
        <dbReference type="ARBA" id="ARBA00023239"/>
    </source>
</evidence>
<dbReference type="EMBL" id="UGTV01000015">
    <property type="protein sequence ID" value="SUC09826.1"/>
    <property type="molecule type" value="Genomic_DNA"/>
</dbReference>
<evidence type="ECO:0000256" key="12">
    <source>
        <dbReference type="HAMAP-Rule" id="MF_00133"/>
    </source>
</evidence>
<dbReference type="Proteomes" id="UP000254704">
    <property type="component" value="Unassembled WGS sequence"/>
</dbReference>